<evidence type="ECO:0000313" key="2">
    <source>
        <dbReference type="Proteomes" id="UP001295444"/>
    </source>
</evidence>
<gene>
    <name evidence="1" type="ORF">PECUL_23A018313</name>
</gene>
<sequence>MAALMGVKAKGALAVYANMDWLLLTFDHIWMLQKRRHENPLRQTVLRHPLSLCVDRNSPPLCRGGLPHHQHSLPGLEASEFSHQDDIPFMGDILNDKPLINDIRILGCEALVDLIANVDKVLKIVSNIVGDLAEQKA</sequence>
<reference evidence="1" key="1">
    <citation type="submission" date="2022-03" db="EMBL/GenBank/DDBJ databases">
        <authorList>
            <person name="Alioto T."/>
            <person name="Alioto T."/>
            <person name="Gomez Garrido J."/>
        </authorList>
    </citation>
    <scope>NUCLEOTIDE SEQUENCE</scope>
</reference>
<evidence type="ECO:0000313" key="1">
    <source>
        <dbReference type="EMBL" id="CAH2277259.1"/>
    </source>
</evidence>
<dbReference type="Proteomes" id="UP001295444">
    <property type="component" value="Chromosome 03"/>
</dbReference>
<organism evidence="1 2">
    <name type="scientific">Pelobates cultripes</name>
    <name type="common">Western spadefoot toad</name>
    <dbReference type="NCBI Taxonomy" id="61616"/>
    <lineage>
        <taxon>Eukaryota</taxon>
        <taxon>Metazoa</taxon>
        <taxon>Chordata</taxon>
        <taxon>Craniata</taxon>
        <taxon>Vertebrata</taxon>
        <taxon>Euteleostomi</taxon>
        <taxon>Amphibia</taxon>
        <taxon>Batrachia</taxon>
        <taxon>Anura</taxon>
        <taxon>Pelobatoidea</taxon>
        <taxon>Pelobatidae</taxon>
        <taxon>Pelobates</taxon>
    </lineage>
</organism>
<dbReference type="EMBL" id="OW240914">
    <property type="protein sequence ID" value="CAH2277259.1"/>
    <property type="molecule type" value="Genomic_DNA"/>
</dbReference>
<protein>
    <submittedName>
        <fullName evidence="1">Uncharacterized protein</fullName>
    </submittedName>
</protein>
<keyword evidence="2" id="KW-1185">Reference proteome</keyword>
<accession>A0AAD1VZ16</accession>
<proteinExistence type="predicted"/>
<name>A0AAD1VZ16_PELCU</name>
<dbReference type="AlphaFoldDB" id="A0AAD1VZ16"/>